<dbReference type="Pfam" id="PF03461">
    <property type="entry name" value="TRCF"/>
    <property type="match status" value="1"/>
</dbReference>
<evidence type="ECO:0000313" key="17">
    <source>
        <dbReference type="EMBL" id="SDE59645.1"/>
    </source>
</evidence>
<evidence type="ECO:0000259" key="16">
    <source>
        <dbReference type="PROSITE" id="PS51194"/>
    </source>
</evidence>
<evidence type="ECO:0000256" key="13">
    <source>
        <dbReference type="HAMAP-Rule" id="MF_00969"/>
    </source>
</evidence>
<dbReference type="Pfam" id="PF02559">
    <property type="entry name" value="CarD_TRCF_RID"/>
    <property type="match status" value="1"/>
</dbReference>
<dbReference type="CDD" id="cd17991">
    <property type="entry name" value="DEXHc_TRCF"/>
    <property type="match status" value="1"/>
</dbReference>
<dbReference type="Gene3D" id="3.90.1150.50">
    <property type="entry name" value="Transcription-repair-coupling factor, D7 domain"/>
    <property type="match status" value="1"/>
</dbReference>
<feature type="coiled-coil region" evidence="14">
    <location>
        <begin position="1066"/>
        <end position="1093"/>
    </location>
</feature>
<keyword evidence="3 13" id="KW-0547">Nucleotide-binding</keyword>
<dbReference type="EC" id="3.6.4.-" evidence="13"/>
<dbReference type="FunFam" id="3.40.50.300:FF:000546">
    <property type="entry name" value="Transcription-repair-coupling factor"/>
    <property type="match status" value="1"/>
</dbReference>
<dbReference type="SMART" id="SM00487">
    <property type="entry name" value="DEXDc"/>
    <property type="match status" value="1"/>
</dbReference>
<dbReference type="PROSITE" id="PS51194">
    <property type="entry name" value="HELICASE_CTER"/>
    <property type="match status" value="1"/>
</dbReference>
<dbReference type="Pfam" id="PF17757">
    <property type="entry name" value="UvrB_inter"/>
    <property type="match status" value="1"/>
</dbReference>
<dbReference type="InterPro" id="IPR005118">
    <property type="entry name" value="TRCF_C"/>
</dbReference>
<evidence type="ECO:0000256" key="8">
    <source>
        <dbReference type="ARBA" id="ARBA00023125"/>
    </source>
</evidence>
<dbReference type="Proteomes" id="UP000243205">
    <property type="component" value="Unassembled WGS sequence"/>
</dbReference>
<name>A0A1G7E896_9BACT</name>
<dbReference type="Gene3D" id="3.30.2060.10">
    <property type="entry name" value="Penicillin-binding protein 1b domain"/>
    <property type="match status" value="1"/>
</dbReference>
<feature type="domain" description="Helicase ATP-binding" evidence="15">
    <location>
        <begin position="630"/>
        <end position="791"/>
    </location>
</feature>
<keyword evidence="18" id="KW-1185">Reference proteome</keyword>
<dbReference type="GO" id="GO:0006355">
    <property type="term" value="P:regulation of DNA-templated transcription"/>
    <property type="evidence" value="ECO:0007669"/>
    <property type="project" value="UniProtKB-UniRule"/>
</dbReference>
<evidence type="ECO:0000256" key="9">
    <source>
        <dbReference type="ARBA" id="ARBA00023204"/>
    </source>
</evidence>
<protein>
    <recommendedName>
        <fullName evidence="12 13">Transcription-repair-coupling factor</fullName>
        <shortName evidence="13">TRCF</shortName>
        <ecNumber evidence="13">3.6.4.-</ecNumber>
    </recommendedName>
</protein>
<dbReference type="InterPro" id="IPR037235">
    <property type="entry name" value="TRCF-like_C_D7"/>
</dbReference>
<dbReference type="GO" id="GO:0000716">
    <property type="term" value="P:transcription-coupled nucleotide-excision repair, DNA damage recognition"/>
    <property type="evidence" value="ECO:0007669"/>
    <property type="project" value="UniProtKB-UniRule"/>
</dbReference>
<evidence type="ECO:0000256" key="2">
    <source>
        <dbReference type="ARBA" id="ARBA00022490"/>
    </source>
</evidence>
<keyword evidence="4 13" id="KW-0227">DNA damage</keyword>
<dbReference type="RefSeq" id="WP_245691501.1">
    <property type="nucleotide sequence ID" value="NZ_FNAQ01000018.1"/>
</dbReference>
<keyword evidence="9 13" id="KW-0234">DNA repair</keyword>
<dbReference type="NCBIfam" id="TIGR00580">
    <property type="entry name" value="mfd"/>
    <property type="match status" value="1"/>
</dbReference>
<dbReference type="PROSITE" id="PS51192">
    <property type="entry name" value="HELICASE_ATP_BIND_1"/>
    <property type="match status" value="1"/>
</dbReference>
<sequence>MTESTSRFHAHSTTASVAAELATSAGTVHLAGLSGGAPACFLARLLSPARPLLLITASADEARRQYDELCFFAPASGQIHLFPAWEIAPYDPLQPHGEIEAVRLATLRAIQLGQAQAVVTTAAALLQRLIPQAVLAELALSLSCGADYGRELLQQRFLALGYRNVPLVEDRGTFCFRGDLLDVFAPGQSQPLRMEFFGDRLERIRPFDAASQRSVDCDLTAVELVPAREMVLQGELLEGFCQRLKQRCDDLGLPRSCREAVILEAREGLLAPGRAFLLPLNYDRLETLFDYLPQARGVCFDPPAIEQAIDSQAQAIRSGAERAAASGEPFVEPHQLYLAPPEIEQRLQQCRRIDLGGLQLLDDQHYSHRFQMICRGNGAFLQVPTAQRITLLVDQLQQWQRERWRVLLVCHQPGALERLRDLLQHRDMVLSCRAGLPQDSGLYGCLGSVRGFVLPDERLALVSEEEIFGPRARRNSRREARAKAVLSSLARLQEGDAVVHVDHGIGIYRGLQHLVSGAVEGDFLLLEYAGGDRLYVPTERIEKVQKYSGAEGAAVRLDKMGGNAWEKTCQRARAAVEEMARELLTLYARRQMHRAQPFSPPDDDFRAFEAAFPYEETPDQLAAINDVLADMQSEVPMDRLICGDVGFGKTEVAIRAAFKAALDGRQVAVVVPTTVLARQHFTTFSERLRDYPLRVEMVSRFRTPAQIRQVLTDLVAGQVDIVIGTHRLLQRDVRFKDLGLVVIDEEQRFGVSHKERLKKLRAQVAMLTLSATPIPRTLNMGLLGMRDLSLIDTPPVDRLAVRTYVTRFDEDLIREAILRELQRGGQVYFVHNRVQSIAAMERLLRSLVPEARIAVGHGQMAEKELEQVLLDFIEGRSQVLLCSTIIENGLDIPRANTILINRADCFGLAQLYQLRGRVGRGKERGYAYLLIPGEASLTREARARLQVLQELTELGAGFRVASYDLELRGAGDLLGARQAGQMAAIGFEMYTELLEETIAELKGAEHQGRIDPEIRLGLRAFLPENYVADPNQRLVFYKRLAAAEDEQGLYDLVDELQDRYGALPPAAEILLEMMKLRVDLKRLRIELAEYDGRALVFGFHASTPVAPDNLLRLLQEDPRRYSLSPDYRLRVVTERLGDGELLAEARKQLQAFCGAC</sequence>
<dbReference type="InterPro" id="IPR027417">
    <property type="entry name" value="P-loop_NTPase"/>
</dbReference>
<dbReference type="InterPro" id="IPR041471">
    <property type="entry name" value="UvrB_inter"/>
</dbReference>
<dbReference type="EMBL" id="FNAQ01000018">
    <property type="protein sequence ID" value="SDE59645.1"/>
    <property type="molecule type" value="Genomic_DNA"/>
</dbReference>
<keyword evidence="14" id="KW-0175">Coiled coil</keyword>
<organism evidence="17 18">
    <name type="scientific">Desulfuromonas thiophila</name>
    <dbReference type="NCBI Taxonomy" id="57664"/>
    <lineage>
        <taxon>Bacteria</taxon>
        <taxon>Pseudomonadati</taxon>
        <taxon>Thermodesulfobacteriota</taxon>
        <taxon>Desulfuromonadia</taxon>
        <taxon>Desulfuromonadales</taxon>
        <taxon>Desulfuromonadaceae</taxon>
        <taxon>Desulfuromonas</taxon>
    </lineage>
</organism>
<proteinExistence type="inferred from homology"/>
<dbReference type="GO" id="GO:0005737">
    <property type="term" value="C:cytoplasm"/>
    <property type="evidence" value="ECO:0007669"/>
    <property type="project" value="UniProtKB-SubCell"/>
</dbReference>
<comment type="function">
    <text evidence="13">Couples transcription and DNA repair by recognizing RNA polymerase (RNAP) stalled at DNA lesions. Mediates ATP-dependent release of RNAP and its truncated transcript from the DNA, and recruitment of nucleotide excision repair machinery to the damaged site.</text>
</comment>
<evidence type="ECO:0000313" key="18">
    <source>
        <dbReference type="Proteomes" id="UP000243205"/>
    </source>
</evidence>
<keyword evidence="7 13" id="KW-0067">ATP-binding</keyword>
<dbReference type="Pfam" id="PF00270">
    <property type="entry name" value="DEAD"/>
    <property type="match status" value="1"/>
</dbReference>
<dbReference type="PANTHER" id="PTHR47964">
    <property type="entry name" value="ATP-DEPENDENT DNA HELICASE HOMOLOG RECG, CHLOROPLASTIC"/>
    <property type="match status" value="1"/>
</dbReference>
<evidence type="ECO:0000256" key="3">
    <source>
        <dbReference type="ARBA" id="ARBA00022741"/>
    </source>
</evidence>
<evidence type="ECO:0000256" key="10">
    <source>
        <dbReference type="ARBA" id="ARBA00061104"/>
    </source>
</evidence>
<dbReference type="SMART" id="SM01058">
    <property type="entry name" value="CarD_TRCF"/>
    <property type="match status" value="1"/>
</dbReference>
<feature type="domain" description="Helicase C-terminal" evidence="16">
    <location>
        <begin position="800"/>
        <end position="966"/>
    </location>
</feature>
<accession>A0A1G7E896</accession>
<dbReference type="GO" id="GO:0003684">
    <property type="term" value="F:damaged DNA binding"/>
    <property type="evidence" value="ECO:0007669"/>
    <property type="project" value="InterPro"/>
</dbReference>
<dbReference type="GO" id="GO:0016787">
    <property type="term" value="F:hydrolase activity"/>
    <property type="evidence" value="ECO:0007669"/>
    <property type="project" value="UniProtKB-KW"/>
</dbReference>
<dbReference type="InterPro" id="IPR011545">
    <property type="entry name" value="DEAD/DEAH_box_helicase_dom"/>
</dbReference>
<dbReference type="HAMAP" id="MF_00969">
    <property type="entry name" value="TRCF"/>
    <property type="match status" value="1"/>
</dbReference>
<gene>
    <name evidence="13" type="primary">mfd</name>
    <name evidence="17" type="ORF">SAMN05661003_11827</name>
</gene>
<dbReference type="Pfam" id="PF00271">
    <property type="entry name" value="Helicase_C"/>
    <property type="match status" value="1"/>
</dbReference>
<dbReference type="SUPFAM" id="SSF143517">
    <property type="entry name" value="TRCF domain-like"/>
    <property type="match status" value="1"/>
</dbReference>
<keyword evidence="8 13" id="KW-0238">DNA-binding</keyword>
<evidence type="ECO:0000256" key="5">
    <source>
        <dbReference type="ARBA" id="ARBA00022801"/>
    </source>
</evidence>
<evidence type="ECO:0000256" key="12">
    <source>
        <dbReference type="ARBA" id="ARBA00070128"/>
    </source>
</evidence>
<dbReference type="InterPro" id="IPR047112">
    <property type="entry name" value="RecG/Mfd"/>
</dbReference>
<comment type="similarity">
    <text evidence="10 13">In the N-terminal section; belongs to the UvrB family.</text>
</comment>
<dbReference type="SUPFAM" id="SSF141259">
    <property type="entry name" value="CarD-like"/>
    <property type="match status" value="1"/>
</dbReference>
<dbReference type="InterPro" id="IPR001650">
    <property type="entry name" value="Helicase_C-like"/>
</dbReference>
<keyword evidence="5 13" id="KW-0378">Hydrolase</keyword>
<dbReference type="AlphaFoldDB" id="A0A1G7E896"/>
<evidence type="ECO:0000256" key="11">
    <source>
        <dbReference type="ARBA" id="ARBA00061399"/>
    </source>
</evidence>
<keyword evidence="2 13" id="KW-0963">Cytoplasm</keyword>
<dbReference type="GO" id="GO:0003678">
    <property type="term" value="F:DNA helicase activity"/>
    <property type="evidence" value="ECO:0007669"/>
    <property type="project" value="TreeGrafter"/>
</dbReference>
<dbReference type="InterPro" id="IPR003711">
    <property type="entry name" value="CarD-like/TRCF_RID"/>
</dbReference>
<evidence type="ECO:0000259" key="15">
    <source>
        <dbReference type="PROSITE" id="PS51192"/>
    </source>
</evidence>
<dbReference type="STRING" id="57664.SAMN05661003_11827"/>
<dbReference type="Gene3D" id="2.40.10.170">
    <property type="match status" value="1"/>
</dbReference>
<reference evidence="18" key="1">
    <citation type="submission" date="2016-10" db="EMBL/GenBank/DDBJ databases">
        <authorList>
            <person name="Varghese N."/>
            <person name="Submissions S."/>
        </authorList>
    </citation>
    <scope>NUCLEOTIDE SEQUENCE [LARGE SCALE GENOMIC DNA]</scope>
    <source>
        <strain evidence="18">DSM 8987</strain>
    </source>
</reference>
<dbReference type="Gene3D" id="3.40.50.11180">
    <property type="match status" value="1"/>
</dbReference>
<dbReference type="GO" id="GO:0005524">
    <property type="term" value="F:ATP binding"/>
    <property type="evidence" value="ECO:0007669"/>
    <property type="project" value="UniProtKB-UniRule"/>
</dbReference>
<dbReference type="InterPro" id="IPR014001">
    <property type="entry name" value="Helicase_ATP-bd"/>
</dbReference>
<dbReference type="InterPro" id="IPR004576">
    <property type="entry name" value="Mfd"/>
</dbReference>
<dbReference type="SUPFAM" id="SSF52540">
    <property type="entry name" value="P-loop containing nucleoside triphosphate hydrolases"/>
    <property type="match status" value="4"/>
</dbReference>
<comment type="subcellular location">
    <subcellularLocation>
        <location evidence="1 13">Cytoplasm</location>
    </subcellularLocation>
</comment>
<keyword evidence="6" id="KW-0347">Helicase</keyword>
<evidence type="ECO:0000256" key="1">
    <source>
        <dbReference type="ARBA" id="ARBA00004496"/>
    </source>
</evidence>
<dbReference type="InterPro" id="IPR036101">
    <property type="entry name" value="CarD-like/TRCF_RID_sf"/>
</dbReference>
<dbReference type="SMART" id="SM00490">
    <property type="entry name" value="HELICc"/>
    <property type="match status" value="1"/>
</dbReference>
<comment type="similarity">
    <text evidence="11 13">In the C-terminal section; belongs to the helicase family. RecG subfamily.</text>
</comment>
<dbReference type="Gene3D" id="3.40.50.300">
    <property type="entry name" value="P-loop containing nucleotide triphosphate hydrolases"/>
    <property type="match status" value="2"/>
</dbReference>
<evidence type="ECO:0000256" key="6">
    <source>
        <dbReference type="ARBA" id="ARBA00022806"/>
    </source>
</evidence>
<evidence type="ECO:0000256" key="14">
    <source>
        <dbReference type="SAM" id="Coils"/>
    </source>
</evidence>
<dbReference type="SMART" id="SM00982">
    <property type="entry name" value="TRCF"/>
    <property type="match status" value="1"/>
</dbReference>
<evidence type="ECO:0000256" key="7">
    <source>
        <dbReference type="ARBA" id="ARBA00022840"/>
    </source>
</evidence>
<dbReference type="PANTHER" id="PTHR47964:SF1">
    <property type="entry name" value="ATP-DEPENDENT DNA HELICASE HOMOLOG RECG, CHLOROPLASTIC"/>
    <property type="match status" value="1"/>
</dbReference>
<evidence type="ECO:0000256" key="4">
    <source>
        <dbReference type="ARBA" id="ARBA00022763"/>
    </source>
</evidence>